<evidence type="ECO:0000259" key="2">
    <source>
        <dbReference type="Pfam" id="PF13581"/>
    </source>
</evidence>
<dbReference type="Pfam" id="PF13581">
    <property type="entry name" value="HATPase_c_2"/>
    <property type="match status" value="1"/>
</dbReference>
<organism evidence="3 4">
    <name type="scientific">Frankia alni (strain DSM 45986 / CECT 9034 / ACN14a)</name>
    <dbReference type="NCBI Taxonomy" id="326424"/>
    <lineage>
        <taxon>Bacteria</taxon>
        <taxon>Bacillati</taxon>
        <taxon>Actinomycetota</taxon>
        <taxon>Actinomycetes</taxon>
        <taxon>Frankiales</taxon>
        <taxon>Frankiaceae</taxon>
        <taxon>Frankia</taxon>
    </lineage>
</organism>
<keyword evidence="4" id="KW-1185">Reference proteome</keyword>
<dbReference type="InterPro" id="IPR050267">
    <property type="entry name" value="Anti-sigma-factor_SerPK"/>
</dbReference>
<dbReference type="KEGG" id="fal:FRAAL3925"/>
<dbReference type="InterPro" id="IPR036890">
    <property type="entry name" value="HATPase_C_sf"/>
</dbReference>
<reference evidence="3 4" key="1">
    <citation type="journal article" date="2007" name="Genome Res.">
        <title>Genome characteristics of facultatively symbiotic Frankia sp. strains reflect host range and host plant biogeography.</title>
        <authorList>
            <person name="Normand P."/>
            <person name="Lapierre P."/>
            <person name="Tisa L.S."/>
            <person name="Gogarten J.P."/>
            <person name="Alloisio N."/>
            <person name="Bagnarol E."/>
            <person name="Bassi C.A."/>
            <person name="Berry A.M."/>
            <person name="Bickhart D.M."/>
            <person name="Choisne N."/>
            <person name="Couloux A."/>
            <person name="Cournoyer B."/>
            <person name="Cruveiller S."/>
            <person name="Daubin V."/>
            <person name="Demange N."/>
            <person name="Francino M.P."/>
            <person name="Goltsman E."/>
            <person name="Huang Y."/>
            <person name="Kopp O.R."/>
            <person name="Labarre L."/>
            <person name="Lapidus A."/>
            <person name="Lavire C."/>
            <person name="Marechal J."/>
            <person name="Martinez M."/>
            <person name="Mastronunzio J.E."/>
            <person name="Mullin B.C."/>
            <person name="Niemann J."/>
            <person name="Pujic P."/>
            <person name="Rawnsley T."/>
            <person name="Rouy Z."/>
            <person name="Schenowitz C."/>
            <person name="Sellstedt A."/>
            <person name="Tavares F."/>
            <person name="Tomkins J.P."/>
            <person name="Vallenet D."/>
            <person name="Valverde C."/>
            <person name="Wall L.G."/>
            <person name="Wang Y."/>
            <person name="Medigue C."/>
            <person name="Benson D.R."/>
        </authorList>
    </citation>
    <scope>NUCLEOTIDE SEQUENCE [LARGE SCALE GENOMIC DNA]</scope>
    <source>
        <strain evidence="4">DSM 45986 / CECT 9034 / ACN14a</strain>
    </source>
</reference>
<protein>
    <recommendedName>
        <fullName evidence="2">Histidine kinase/HSP90-like ATPase domain-containing protein</fullName>
    </recommendedName>
</protein>
<keyword evidence="1" id="KW-0418">Kinase</keyword>
<dbReference type="STRING" id="326424.FRAAL3925"/>
<feature type="domain" description="Histidine kinase/HSP90-like ATPase" evidence="2">
    <location>
        <begin position="24"/>
        <end position="132"/>
    </location>
</feature>
<evidence type="ECO:0000313" key="4">
    <source>
        <dbReference type="Proteomes" id="UP000000657"/>
    </source>
</evidence>
<evidence type="ECO:0000256" key="1">
    <source>
        <dbReference type="ARBA" id="ARBA00022527"/>
    </source>
</evidence>
<keyword evidence="1" id="KW-0808">Transferase</keyword>
<dbReference type="EMBL" id="CT573213">
    <property type="protein sequence ID" value="CAJ62568.1"/>
    <property type="molecule type" value="Genomic_DNA"/>
</dbReference>
<dbReference type="PANTHER" id="PTHR35526:SF3">
    <property type="entry name" value="ANTI-SIGMA-F FACTOR RSBW"/>
    <property type="match status" value="1"/>
</dbReference>
<dbReference type="AlphaFoldDB" id="Q0RIU7"/>
<proteinExistence type="predicted"/>
<name>Q0RIU7_FRAAA</name>
<dbReference type="GO" id="GO:0004674">
    <property type="term" value="F:protein serine/threonine kinase activity"/>
    <property type="evidence" value="ECO:0007669"/>
    <property type="project" value="UniProtKB-KW"/>
</dbReference>
<gene>
    <name evidence="3" type="ordered locus">FRAAL3925</name>
</gene>
<dbReference type="CDD" id="cd16936">
    <property type="entry name" value="HATPase_RsbW-like"/>
    <property type="match status" value="1"/>
</dbReference>
<accession>Q0RIU7</accession>
<dbReference type="eggNOG" id="COG2172">
    <property type="taxonomic scope" value="Bacteria"/>
</dbReference>
<dbReference type="Proteomes" id="UP000000657">
    <property type="component" value="Chromosome"/>
</dbReference>
<keyword evidence="1" id="KW-0723">Serine/threonine-protein kinase</keyword>
<dbReference type="SUPFAM" id="SSF55874">
    <property type="entry name" value="ATPase domain of HSP90 chaperone/DNA topoisomerase II/histidine kinase"/>
    <property type="match status" value="1"/>
</dbReference>
<dbReference type="Gene3D" id="3.30.565.10">
    <property type="entry name" value="Histidine kinase-like ATPase, C-terminal domain"/>
    <property type="match status" value="1"/>
</dbReference>
<evidence type="ECO:0000313" key="3">
    <source>
        <dbReference type="EMBL" id="CAJ62568.1"/>
    </source>
</evidence>
<dbReference type="HOGENOM" id="CLU_090336_4_1_11"/>
<dbReference type="InterPro" id="IPR003594">
    <property type="entry name" value="HATPase_dom"/>
</dbReference>
<sequence length="137" mass="14739">MDPMAVGPEPPVGTFLDRFVLPSGPDAPGRARQRLTADLTGRGVPAEVTETVLLLASELVTNAVLHGHGEPVVEIRTTDDLVWVGVRDPDRRRPQVRHVDADSLGGRGLHLVDALAEDWGAAAVPGDGKTVWFLLRR</sequence>
<dbReference type="PANTHER" id="PTHR35526">
    <property type="entry name" value="ANTI-SIGMA-F FACTOR RSBW-RELATED"/>
    <property type="match status" value="1"/>
</dbReference>